<reference evidence="2 3" key="1">
    <citation type="submission" date="2014-04" db="EMBL/GenBank/DDBJ databases">
        <authorList>
            <consortium name="DOE Joint Genome Institute"/>
            <person name="Kuo A."/>
            <person name="Girlanda M."/>
            <person name="Perotto S."/>
            <person name="Kohler A."/>
            <person name="Nagy L.G."/>
            <person name="Floudas D."/>
            <person name="Copeland A."/>
            <person name="Barry K.W."/>
            <person name="Cichocki N."/>
            <person name="Veneault-Fourrey C."/>
            <person name="LaButti K."/>
            <person name="Lindquist E.A."/>
            <person name="Lipzen A."/>
            <person name="Lundell T."/>
            <person name="Morin E."/>
            <person name="Murat C."/>
            <person name="Sun H."/>
            <person name="Tunlid A."/>
            <person name="Henrissat B."/>
            <person name="Grigoriev I.V."/>
            <person name="Hibbett D.S."/>
            <person name="Martin F."/>
            <person name="Nordberg H.P."/>
            <person name="Cantor M.N."/>
            <person name="Hua S.X."/>
        </authorList>
    </citation>
    <scope>NUCLEOTIDE SEQUENCE [LARGE SCALE GENOMIC DNA]</scope>
    <source>
        <strain evidence="2 3">MUT 4182</strain>
    </source>
</reference>
<feature type="region of interest" description="Disordered" evidence="1">
    <location>
        <begin position="1"/>
        <end position="60"/>
    </location>
</feature>
<organism evidence="2 3">
    <name type="scientific">Tulasnella calospora MUT 4182</name>
    <dbReference type="NCBI Taxonomy" id="1051891"/>
    <lineage>
        <taxon>Eukaryota</taxon>
        <taxon>Fungi</taxon>
        <taxon>Dikarya</taxon>
        <taxon>Basidiomycota</taxon>
        <taxon>Agaricomycotina</taxon>
        <taxon>Agaricomycetes</taxon>
        <taxon>Cantharellales</taxon>
        <taxon>Tulasnellaceae</taxon>
        <taxon>Tulasnella</taxon>
    </lineage>
</organism>
<dbReference type="HOGENOM" id="CLU_1972084_0_0_1"/>
<sequence length="127" mass="14117">MRVHRALGGGFDTLPNTKDRLKRGIKGRVPEKHGNNKADLPVMRRSPKPPKKRHQGLGSISSIVSRRCDLSKAKGLDGFGGGRLVPSLWKVFVDRFGLSDGHRRYTTDGSQGDYHSRLRATTTIQIE</sequence>
<keyword evidence="3" id="KW-1185">Reference proteome</keyword>
<evidence type="ECO:0000313" key="2">
    <source>
        <dbReference type="EMBL" id="KIO24381.1"/>
    </source>
</evidence>
<reference evidence="3" key="2">
    <citation type="submission" date="2015-01" db="EMBL/GenBank/DDBJ databases">
        <title>Evolutionary Origins and Diversification of the Mycorrhizal Mutualists.</title>
        <authorList>
            <consortium name="DOE Joint Genome Institute"/>
            <consortium name="Mycorrhizal Genomics Consortium"/>
            <person name="Kohler A."/>
            <person name="Kuo A."/>
            <person name="Nagy L.G."/>
            <person name="Floudas D."/>
            <person name="Copeland A."/>
            <person name="Barry K.W."/>
            <person name="Cichocki N."/>
            <person name="Veneault-Fourrey C."/>
            <person name="LaButti K."/>
            <person name="Lindquist E.A."/>
            <person name="Lipzen A."/>
            <person name="Lundell T."/>
            <person name="Morin E."/>
            <person name="Murat C."/>
            <person name="Riley R."/>
            <person name="Ohm R."/>
            <person name="Sun H."/>
            <person name="Tunlid A."/>
            <person name="Henrissat B."/>
            <person name="Grigoriev I.V."/>
            <person name="Hibbett D.S."/>
            <person name="Martin F."/>
        </authorList>
    </citation>
    <scope>NUCLEOTIDE SEQUENCE [LARGE SCALE GENOMIC DNA]</scope>
    <source>
        <strain evidence="3">MUT 4182</strain>
    </source>
</reference>
<dbReference type="AlphaFoldDB" id="A0A0C3QEP2"/>
<proteinExistence type="predicted"/>
<gene>
    <name evidence="2" type="ORF">M407DRAFT_8958</name>
</gene>
<evidence type="ECO:0000313" key="3">
    <source>
        <dbReference type="Proteomes" id="UP000054248"/>
    </source>
</evidence>
<evidence type="ECO:0000256" key="1">
    <source>
        <dbReference type="SAM" id="MobiDB-lite"/>
    </source>
</evidence>
<dbReference type="EMBL" id="KN823062">
    <property type="protein sequence ID" value="KIO24381.1"/>
    <property type="molecule type" value="Genomic_DNA"/>
</dbReference>
<protein>
    <submittedName>
        <fullName evidence="2">Uncharacterized protein</fullName>
    </submittedName>
</protein>
<name>A0A0C3QEP2_9AGAM</name>
<accession>A0A0C3QEP2</accession>
<feature type="compositionally biased region" description="Basic residues" evidence="1">
    <location>
        <begin position="45"/>
        <end position="55"/>
    </location>
</feature>
<dbReference type="Proteomes" id="UP000054248">
    <property type="component" value="Unassembled WGS sequence"/>
</dbReference>